<dbReference type="EMBL" id="BJXA01000096">
    <property type="protein sequence ID" value="GEM43396.1"/>
    <property type="molecule type" value="Genomic_DNA"/>
</dbReference>
<evidence type="ECO:0000256" key="1">
    <source>
        <dbReference type="SAM" id="MobiDB-lite"/>
    </source>
</evidence>
<dbReference type="Proteomes" id="UP000321424">
    <property type="component" value="Unassembled WGS sequence"/>
</dbReference>
<gene>
    <name evidence="2" type="ORF">NN4_79150</name>
</gene>
<evidence type="ECO:0000313" key="3">
    <source>
        <dbReference type="Proteomes" id="UP000321424"/>
    </source>
</evidence>
<comment type="caution">
    <text evidence="2">The sequence shown here is derived from an EMBL/GenBank/DDBJ whole genome shotgun (WGS) entry which is preliminary data.</text>
</comment>
<feature type="region of interest" description="Disordered" evidence="1">
    <location>
        <begin position="1"/>
        <end position="25"/>
    </location>
</feature>
<evidence type="ECO:0000313" key="2">
    <source>
        <dbReference type="EMBL" id="GEM43396.1"/>
    </source>
</evidence>
<accession>A0A511MTK8</accession>
<proteinExistence type="predicted"/>
<reference evidence="2 3" key="1">
    <citation type="submission" date="2019-07" db="EMBL/GenBank/DDBJ databases">
        <title>Whole genome shotgun sequence of Nocardia ninae NBRC 108245.</title>
        <authorList>
            <person name="Hosoyama A."/>
            <person name="Uohara A."/>
            <person name="Ohji S."/>
            <person name="Ichikawa N."/>
        </authorList>
    </citation>
    <scope>NUCLEOTIDE SEQUENCE [LARGE SCALE GENOMIC DNA]</scope>
    <source>
        <strain evidence="2 3">NBRC 108245</strain>
    </source>
</reference>
<organism evidence="2 3">
    <name type="scientific">Nocardia ninae NBRC 108245</name>
    <dbReference type="NCBI Taxonomy" id="1210091"/>
    <lineage>
        <taxon>Bacteria</taxon>
        <taxon>Bacillati</taxon>
        <taxon>Actinomycetota</taxon>
        <taxon>Actinomycetes</taxon>
        <taxon>Mycobacteriales</taxon>
        <taxon>Nocardiaceae</taxon>
        <taxon>Nocardia</taxon>
    </lineage>
</organism>
<dbReference type="AlphaFoldDB" id="A0A511MTK8"/>
<protein>
    <submittedName>
        <fullName evidence="2">Uncharacterized protein</fullName>
    </submittedName>
</protein>
<name>A0A511MTK8_9NOCA</name>
<keyword evidence="3" id="KW-1185">Reference proteome</keyword>
<sequence>MLLHHGVVAAGSGEDNRERTKSMSSFGNDPRLLSVELFDNIECVGLKFELTPDHHWGQD</sequence>